<comment type="caution">
    <text evidence="1">The sequence shown here is derived from an EMBL/GenBank/DDBJ whole genome shotgun (WGS) entry which is preliminary data.</text>
</comment>
<sequence>MLSSQISYGNTRHFQMRNAEQSYRKHTEYMNTRKPSLTDLEDLLTGKKERELFRAGQVPLMIAKPGASHEETIQELENVRRESLSSVPPTALELRTAASASAKINEVRAQQAVDRAAERQIELEVDHLNKIEIQSREAATEPEYGKLVRRRQYELAVSKYAYQAEFKKRGFEPEQPSFFRIA</sequence>
<accession>A0ABV8X5R6</accession>
<dbReference type="Proteomes" id="UP001595817">
    <property type="component" value="Unassembled WGS sequence"/>
</dbReference>
<name>A0ABV8X5R6_9LACT</name>
<protein>
    <submittedName>
        <fullName evidence="1">Uncharacterized protein</fullName>
    </submittedName>
</protein>
<evidence type="ECO:0000313" key="2">
    <source>
        <dbReference type="Proteomes" id="UP001595817"/>
    </source>
</evidence>
<proteinExistence type="predicted"/>
<dbReference type="EMBL" id="JBHSEC010000019">
    <property type="protein sequence ID" value="MFC4410743.1"/>
    <property type="molecule type" value="Genomic_DNA"/>
</dbReference>
<gene>
    <name evidence="1" type="ORF">ACFOZY_09985</name>
</gene>
<reference evidence="2" key="1">
    <citation type="journal article" date="2019" name="Int. J. Syst. Evol. Microbiol.">
        <title>The Global Catalogue of Microorganisms (GCM) 10K type strain sequencing project: providing services to taxonomists for standard genome sequencing and annotation.</title>
        <authorList>
            <consortium name="The Broad Institute Genomics Platform"/>
            <consortium name="The Broad Institute Genome Sequencing Center for Infectious Disease"/>
            <person name="Wu L."/>
            <person name="Ma J."/>
        </authorList>
    </citation>
    <scope>NUCLEOTIDE SEQUENCE [LARGE SCALE GENOMIC DNA]</scope>
    <source>
        <strain evidence="2">CCUG 59778</strain>
    </source>
</reference>
<evidence type="ECO:0000313" key="1">
    <source>
        <dbReference type="EMBL" id="MFC4410743.1"/>
    </source>
</evidence>
<dbReference type="RefSeq" id="WP_378154930.1">
    <property type="nucleotide sequence ID" value="NZ_JBHSEC010000019.1"/>
</dbReference>
<organism evidence="1 2">
    <name type="scientific">Chungangia koreensis</name>
    <dbReference type="NCBI Taxonomy" id="752657"/>
    <lineage>
        <taxon>Bacteria</taxon>
        <taxon>Bacillati</taxon>
        <taxon>Bacillota</taxon>
        <taxon>Bacilli</taxon>
        <taxon>Lactobacillales</taxon>
        <taxon>Chungangia</taxon>
    </lineage>
</organism>
<keyword evidence="2" id="KW-1185">Reference proteome</keyword>